<feature type="compositionally biased region" description="Gly residues" evidence="1">
    <location>
        <begin position="1"/>
        <end position="10"/>
    </location>
</feature>
<sequence>GGNAVNGAGPGNPQIPGKPSDRSWAQVAGALRNNALRTRNSAQSQNAQSHATLGGDGGKRSNGTQGARARKPVEIGKNTSSSLRAVAKQRRLFVSRLQPDLTSLDIIRHLE</sequence>
<reference evidence="2" key="2">
    <citation type="submission" date="2014-07" db="EMBL/GenBank/DDBJ databases">
        <authorList>
            <person name="Hull J."/>
        </authorList>
    </citation>
    <scope>NUCLEOTIDE SEQUENCE</scope>
</reference>
<evidence type="ECO:0000313" key="2">
    <source>
        <dbReference type="EMBL" id="JAG36586.1"/>
    </source>
</evidence>
<gene>
    <name evidence="2" type="primary">fabZ</name>
    <name evidence="2" type="ORF">CM83_105931</name>
</gene>
<feature type="non-terminal residue" evidence="2">
    <location>
        <position position="111"/>
    </location>
</feature>
<evidence type="ECO:0000256" key="1">
    <source>
        <dbReference type="SAM" id="MobiDB-lite"/>
    </source>
</evidence>
<dbReference type="EMBL" id="GBHO01007018">
    <property type="protein sequence ID" value="JAG36586.1"/>
    <property type="molecule type" value="Transcribed_RNA"/>
</dbReference>
<organism evidence="2">
    <name type="scientific">Lygus hesperus</name>
    <name type="common">Western plant bug</name>
    <dbReference type="NCBI Taxonomy" id="30085"/>
    <lineage>
        <taxon>Eukaryota</taxon>
        <taxon>Metazoa</taxon>
        <taxon>Ecdysozoa</taxon>
        <taxon>Arthropoda</taxon>
        <taxon>Hexapoda</taxon>
        <taxon>Insecta</taxon>
        <taxon>Pterygota</taxon>
        <taxon>Neoptera</taxon>
        <taxon>Paraneoptera</taxon>
        <taxon>Hemiptera</taxon>
        <taxon>Heteroptera</taxon>
        <taxon>Panheteroptera</taxon>
        <taxon>Cimicomorpha</taxon>
        <taxon>Miridae</taxon>
        <taxon>Mirini</taxon>
        <taxon>Lygus</taxon>
    </lineage>
</organism>
<feature type="compositionally biased region" description="Polar residues" evidence="1">
    <location>
        <begin position="35"/>
        <end position="51"/>
    </location>
</feature>
<accession>A0A0A9YYA2</accession>
<feature type="region of interest" description="Disordered" evidence="1">
    <location>
        <begin position="1"/>
        <end position="84"/>
    </location>
</feature>
<proteinExistence type="predicted"/>
<reference evidence="2" key="1">
    <citation type="journal article" date="2014" name="PLoS ONE">
        <title>Transcriptome-Based Identification of ABC Transporters in the Western Tarnished Plant Bug Lygus hesperus.</title>
        <authorList>
            <person name="Hull J.J."/>
            <person name="Chaney K."/>
            <person name="Geib S.M."/>
            <person name="Fabrick J.A."/>
            <person name="Brent C.S."/>
            <person name="Walsh D."/>
            <person name="Lavine L.C."/>
        </authorList>
    </citation>
    <scope>NUCLEOTIDE SEQUENCE</scope>
</reference>
<protein>
    <submittedName>
        <fullName evidence="2">(3R)-hydroxymyristoyl-[acyl-carrier-protein] dehydratase</fullName>
    </submittedName>
</protein>
<feature type="non-terminal residue" evidence="2">
    <location>
        <position position="1"/>
    </location>
</feature>
<dbReference type="AlphaFoldDB" id="A0A0A9YYA2"/>
<name>A0A0A9YYA2_LYGHE</name>